<proteinExistence type="predicted"/>
<feature type="transmembrane region" description="Helical" evidence="2">
    <location>
        <begin position="32"/>
        <end position="53"/>
    </location>
</feature>
<sequence length="137" mass="14975">MSSLSVKNLKNYVVLGIAVAAAYIFFQKDQIFLYRLIDGLFIGGMLPMILGCFRLAKYAGSFDLLVYSHKKLARSGKNSDLAQDEKDSNGSAAPAPEQLGSYSDYLTQKKPAATYKEPLLAGGVFILASLFLTIAFY</sequence>
<feature type="transmembrane region" description="Helical" evidence="2">
    <location>
        <begin position="119"/>
        <end position="136"/>
    </location>
</feature>
<name>A0ABR7NQU4_9FIRM</name>
<feature type="transmembrane region" description="Helical" evidence="2">
    <location>
        <begin position="9"/>
        <end position="26"/>
    </location>
</feature>
<dbReference type="Proteomes" id="UP000647491">
    <property type="component" value="Unassembled WGS sequence"/>
</dbReference>
<evidence type="ECO:0000256" key="2">
    <source>
        <dbReference type="SAM" id="Phobius"/>
    </source>
</evidence>
<protein>
    <submittedName>
        <fullName evidence="3">DUF3899 domain-containing protein</fullName>
    </submittedName>
</protein>
<keyword evidence="2" id="KW-0472">Membrane</keyword>
<keyword evidence="2" id="KW-0812">Transmembrane</keyword>
<dbReference type="EMBL" id="JACRTJ010000011">
    <property type="protein sequence ID" value="MBC8598485.1"/>
    <property type="molecule type" value="Genomic_DNA"/>
</dbReference>
<evidence type="ECO:0000313" key="3">
    <source>
        <dbReference type="EMBL" id="MBC8598485.1"/>
    </source>
</evidence>
<feature type="region of interest" description="Disordered" evidence="1">
    <location>
        <begin position="76"/>
        <end position="100"/>
    </location>
</feature>
<keyword evidence="4" id="KW-1185">Reference proteome</keyword>
<gene>
    <name evidence="3" type="ORF">H8708_04440</name>
</gene>
<comment type="caution">
    <text evidence="3">The sequence shown here is derived from an EMBL/GenBank/DDBJ whole genome shotgun (WGS) entry which is preliminary data.</text>
</comment>
<evidence type="ECO:0000313" key="4">
    <source>
        <dbReference type="Proteomes" id="UP000647491"/>
    </source>
</evidence>
<dbReference type="RefSeq" id="WP_262427093.1">
    <property type="nucleotide sequence ID" value="NZ_JACRTJ010000011.1"/>
</dbReference>
<reference evidence="3 4" key="1">
    <citation type="submission" date="2020-08" db="EMBL/GenBank/DDBJ databases">
        <title>Genome public.</title>
        <authorList>
            <person name="Liu C."/>
            <person name="Sun Q."/>
        </authorList>
    </citation>
    <scope>NUCLEOTIDE SEQUENCE [LARGE SCALE GENOMIC DNA]</scope>
    <source>
        <strain evidence="3 4">BX10</strain>
    </source>
</reference>
<organism evidence="3 4">
    <name type="scientific">Enterocloster hominis</name>
    <name type="common">ex Liu et al. 2021</name>
    <dbReference type="NCBI Taxonomy" id="2763663"/>
    <lineage>
        <taxon>Bacteria</taxon>
        <taxon>Bacillati</taxon>
        <taxon>Bacillota</taxon>
        <taxon>Clostridia</taxon>
        <taxon>Lachnospirales</taxon>
        <taxon>Lachnospiraceae</taxon>
        <taxon>Enterocloster</taxon>
    </lineage>
</organism>
<accession>A0ABR7NQU4</accession>
<evidence type="ECO:0000256" key="1">
    <source>
        <dbReference type="SAM" id="MobiDB-lite"/>
    </source>
</evidence>
<keyword evidence="2" id="KW-1133">Transmembrane helix</keyword>